<dbReference type="EMBL" id="JAPNOA010000016">
    <property type="protein sequence ID" value="MCY0964250.1"/>
    <property type="molecule type" value="Genomic_DNA"/>
</dbReference>
<feature type="transmembrane region" description="Helical" evidence="1">
    <location>
        <begin position="72"/>
        <end position="91"/>
    </location>
</feature>
<feature type="transmembrane region" description="Helical" evidence="1">
    <location>
        <begin position="22"/>
        <end position="40"/>
    </location>
</feature>
<organism evidence="3 4">
    <name type="scientific">Parathalassolituus penaei</name>
    <dbReference type="NCBI Taxonomy" id="2997323"/>
    <lineage>
        <taxon>Bacteria</taxon>
        <taxon>Pseudomonadati</taxon>
        <taxon>Pseudomonadota</taxon>
        <taxon>Gammaproteobacteria</taxon>
        <taxon>Oceanospirillales</taxon>
        <taxon>Oceanospirillaceae</taxon>
        <taxon>Parathalassolituus</taxon>
    </lineage>
</organism>
<sequence length="314" mass="35343">MYSGDCNLGFSSDRDMRVAARYSLLLSAVLAGLSLIDWLAGRSLEASLTLGVSVLSGFSAALLVLSERPWRYRWLHSGLIGAVCLLMLVLMDKQLEAVFMAYWLPFYLAFALPWKRLLAVGGVFSLLFLGRLMWTDPMLNGQVLATYLVCVAVALVFAWMNRSSQIMLAEHPVTDPLTGAYPQAQLLHDLRREVPRADRQNTRLALAVVHIPFHWRALNPDAWRNHLRVLALRLVESSLPQHALYRLDSDDLVVLMPNFRQDDADQLRSRLRYCLPGEVLDDSNLQILNYRADDDAVSLLERVCACCQSGGISR</sequence>
<keyword evidence="1" id="KW-0812">Transmembrane</keyword>
<protein>
    <recommendedName>
        <fullName evidence="2">GGDEF domain-containing protein</fullName>
    </recommendedName>
</protein>
<dbReference type="InterPro" id="IPR043128">
    <property type="entry name" value="Rev_trsase/Diguanyl_cyclase"/>
</dbReference>
<dbReference type="SUPFAM" id="SSF55073">
    <property type="entry name" value="Nucleotide cyclase"/>
    <property type="match status" value="1"/>
</dbReference>
<proteinExistence type="predicted"/>
<reference evidence="3" key="1">
    <citation type="submission" date="2022-11" db="EMBL/GenBank/DDBJ databases">
        <title>Parathalassolutuus dongxingensis gen. nov., sp. nov., a novel member of family Oceanospirillaceae isolated from a coastal shrimp pond in Guangxi, China.</title>
        <authorList>
            <person name="Chen H."/>
        </authorList>
    </citation>
    <scope>NUCLEOTIDE SEQUENCE</scope>
    <source>
        <strain evidence="3">G-43</strain>
    </source>
</reference>
<feature type="transmembrane region" description="Helical" evidence="1">
    <location>
        <begin position="46"/>
        <end position="65"/>
    </location>
</feature>
<dbReference type="Proteomes" id="UP001150830">
    <property type="component" value="Unassembled WGS sequence"/>
</dbReference>
<dbReference type="SMART" id="SM00267">
    <property type="entry name" value="GGDEF"/>
    <property type="match status" value="1"/>
</dbReference>
<dbReference type="RefSeq" id="WP_283172468.1">
    <property type="nucleotide sequence ID" value="NZ_JAPNOA010000016.1"/>
</dbReference>
<accession>A0A9X3IRH6</accession>
<dbReference type="AlphaFoldDB" id="A0A9X3IRH6"/>
<name>A0A9X3IRH6_9GAMM</name>
<keyword evidence="4" id="KW-1185">Reference proteome</keyword>
<feature type="transmembrane region" description="Helical" evidence="1">
    <location>
        <begin position="117"/>
        <end position="134"/>
    </location>
</feature>
<comment type="caution">
    <text evidence="3">The sequence shown here is derived from an EMBL/GenBank/DDBJ whole genome shotgun (WGS) entry which is preliminary data.</text>
</comment>
<gene>
    <name evidence="3" type="ORF">OUO13_03555</name>
</gene>
<evidence type="ECO:0000259" key="2">
    <source>
        <dbReference type="SMART" id="SM00267"/>
    </source>
</evidence>
<dbReference type="Gene3D" id="3.30.70.270">
    <property type="match status" value="1"/>
</dbReference>
<keyword evidence="1" id="KW-1133">Transmembrane helix</keyword>
<keyword evidence="1" id="KW-0472">Membrane</keyword>
<evidence type="ECO:0000313" key="3">
    <source>
        <dbReference type="EMBL" id="MCY0964250.1"/>
    </source>
</evidence>
<evidence type="ECO:0000256" key="1">
    <source>
        <dbReference type="SAM" id="Phobius"/>
    </source>
</evidence>
<feature type="domain" description="GGDEF" evidence="2">
    <location>
        <begin position="161"/>
        <end position="308"/>
    </location>
</feature>
<dbReference type="InterPro" id="IPR029787">
    <property type="entry name" value="Nucleotide_cyclase"/>
</dbReference>
<feature type="transmembrane region" description="Helical" evidence="1">
    <location>
        <begin position="140"/>
        <end position="160"/>
    </location>
</feature>
<evidence type="ECO:0000313" key="4">
    <source>
        <dbReference type="Proteomes" id="UP001150830"/>
    </source>
</evidence>
<dbReference type="InterPro" id="IPR000160">
    <property type="entry name" value="GGDEF_dom"/>
</dbReference>